<keyword evidence="1" id="KW-0472">Membrane</keyword>
<keyword evidence="1" id="KW-0812">Transmembrane</keyword>
<gene>
    <name evidence="2" type="ORF">QWI16_02735</name>
</gene>
<dbReference type="EMBL" id="JAULRT010000032">
    <property type="protein sequence ID" value="MDO3381073.1"/>
    <property type="molecule type" value="Genomic_DNA"/>
</dbReference>
<sequence>MWNLLKRYASSLIGFATGRFGAVRWWLLALCTFVVARFAQRWLDGFYARSEFPVPYYIGQTRFSGEVLKGYYRELLEKGTLDVYIQTQLVDYVFMVATFLSFFCLAAAVLHTVHKVYGEGILLRIARVFVWLAPSAALMDALENLISFVMLANPTGFANWLAIPYSSFAVCKFAIFAVTYVWVITAVVLSVVGGAVKAVRRLRPGSSS</sequence>
<comment type="caution">
    <text evidence="2">The sequence shown here is derived from an EMBL/GenBank/DDBJ whole genome shotgun (WGS) entry which is preliminary data.</text>
</comment>
<feature type="transmembrane region" description="Helical" evidence="1">
    <location>
        <begin position="173"/>
        <end position="196"/>
    </location>
</feature>
<keyword evidence="3" id="KW-1185">Reference proteome</keyword>
<feature type="transmembrane region" description="Helical" evidence="1">
    <location>
        <begin position="92"/>
        <end position="113"/>
    </location>
</feature>
<proteinExistence type="predicted"/>
<evidence type="ECO:0000313" key="2">
    <source>
        <dbReference type="EMBL" id="MDO3381073.1"/>
    </source>
</evidence>
<accession>A0ABT8TD58</accession>
<protein>
    <submittedName>
        <fullName evidence="2">Uncharacterized protein</fullName>
    </submittedName>
</protein>
<organism evidence="2 3">
    <name type="scientific">Gilvimarinus algae</name>
    <dbReference type="NCBI Taxonomy" id="3058037"/>
    <lineage>
        <taxon>Bacteria</taxon>
        <taxon>Pseudomonadati</taxon>
        <taxon>Pseudomonadota</taxon>
        <taxon>Gammaproteobacteria</taxon>
        <taxon>Cellvibrionales</taxon>
        <taxon>Cellvibrionaceae</taxon>
        <taxon>Gilvimarinus</taxon>
    </lineage>
</organism>
<name>A0ABT8TD58_9GAMM</name>
<dbReference type="Proteomes" id="UP001168380">
    <property type="component" value="Unassembled WGS sequence"/>
</dbReference>
<keyword evidence="1" id="KW-1133">Transmembrane helix</keyword>
<reference evidence="2" key="1">
    <citation type="submission" date="2023-07" db="EMBL/GenBank/DDBJ databases">
        <title>Gilvimarinus algae sp. nov., isolated from the surface of Kelp.</title>
        <authorList>
            <person name="Sun Y.Y."/>
            <person name="Gong Y."/>
            <person name="Du Z.J."/>
        </authorList>
    </citation>
    <scope>NUCLEOTIDE SEQUENCE</scope>
    <source>
        <strain evidence="2">SDUM040014</strain>
    </source>
</reference>
<feature type="transmembrane region" description="Helical" evidence="1">
    <location>
        <begin position="125"/>
        <end position="153"/>
    </location>
</feature>
<evidence type="ECO:0000313" key="3">
    <source>
        <dbReference type="Proteomes" id="UP001168380"/>
    </source>
</evidence>
<feature type="transmembrane region" description="Helical" evidence="1">
    <location>
        <begin position="21"/>
        <end position="39"/>
    </location>
</feature>
<evidence type="ECO:0000256" key="1">
    <source>
        <dbReference type="SAM" id="Phobius"/>
    </source>
</evidence>
<dbReference type="RefSeq" id="WP_302711197.1">
    <property type="nucleotide sequence ID" value="NZ_JAULRT010000032.1"/>
</dbReference>